<keyword evidence="1" id="KW-0812">Transmembrane</keyword>
<keyword evidence="1" id="KW-1133">Transmembrane helix</keyword>
<evidence type="ECO:0000313" key="2">
    <source>
        <dbReference type="EMBL" id="CAN77822.1"/>
    </source>
</evidence>
<organism evidence="2">
    <name type="scientific">Vitis vinifera</name>
    <name type="common">Grape</name>
    <dbReference type="NCBI Taxonomy" id="29760"/>
    <lineage>
        <taxon>Eukaryota</taxon>
        <taxon>Viridiplantae</taxon>
        <taxon>Streptophyta</taxon>
        <taxon>Embryophyta</taxon>
        <taxon>Tracheophyta</taxon>
        <taxon>Spermatophyta</taxon>
        <taxon>Magnoliopsida</taxon>
        <taxon>eudicotyledons</taxon>
        <taxon>Gunneridae</taxon>
        <taxon>Pentapetalae</taxon>
        <taxon>rosids</taxon>
        <taxon>Vitales</taxon>
        <taxon>Vitaceae</taxon>
        <taxon>Viteae</taxon>
        <taxon>Vitis</taxon>
    </lineage>
</organism>
<evidence type="ECO:0008006" key="3">
    <source>
        <dbReference type="Google" id="ProtNLM"/>
    </source>
</evidence>
<accession>A5ADI4</accession>
<dbReference type="AlphaFoldDB" id="A5ADI4"/>
<reference evidence="2" key="1">
    <citation type="journal article" date="2007" name="PLoS ONE">
        <title>The first genome sequence of an elite grapevine cultivar (Pinot noir Vitis vinifera L.): coping with a highly heterozygous genome.</title>
        <authorList>
            <person name="Velasco R."/>
            <person name="Zharkikh A."/>
            <person name="Troggio M."/>
            <person name="Cartwright D.A."/>
            <person name="Cestaro A."/>
            <person name="Pruss D."/>
            <person name="Pindo M."/>
            <person name="FitzGerald L.M."/>
            <person name="Vezzulli S."/>
            <person name="Reid J."/>
            <person name="Malacarne G."/>
            <person name="Iliev D."/>
            <person name="Coppola G."/>
            <person name="Wardell B."/>
            <person name="Micheletti D."/>
            <person name="Macalma T."/>
            <person name="Facci M."/>
            <person name="Mitchell J.T."/>
            <person name="Perazzolli M."/>
            <person name="Eldredge G."/>
            <person name="Gatto P."/>
            <person name="Oyzerski R."/>
            <person name="Moretto M."/>
            <person name="Gutin N."/>
            <person name="Stefanini M."/>
            <person name="Chen Y."/>
            <person name="Segala C."/>
            <person name="Davenport C."/>
            <person name="Dematte L."/>
            <person name="Mraz A."/>
            <person name="Battilana J."/>
            <person name="Stormo K."/>
            <person name="Costa F."/>
            <person name="Tao Q."/>
            <person name="Si-Ammour A."/>
            <person name="Harkins T."/>
            <person name="Lackey A."/>
            <person name="Perbost C."/>
            <person name="Taillon B."/>
            <person name="Stella A."/>
            <person name="Solovyev V."/>
            <person name="Fawcett J.A."/>
            <person name="Sterck L."/>
            <person name="Vandepoele K."/>
            <person name="Grando S.M."/>
            <person name="Toppo S."/>
            <person name="Moser C."/>
            <person name="Lanchbury J."/>
            <person name="Bogden R."/>
            <person name="Skolnick M."/>
            <person name="Sgaramella V."/>
            <person name="Bhatnagar S.K."/>
            <person name="Fontana P."/>
            <person name="Gutin A."/>
            <person name="Van de Peer Y."/>
            <person name="Salamini F."/>
            <person name="Viola R."/>
        </authorList>
    </citation>
    <scope>NUCLEOTIDE SEQUENCE</scope>
</reference>
<dbReference type="ExpressionAtlas" id="A5ADI4">
    <property type="expression patterns" value="baseline and differential"/>
</dbReference>
<feature type="transmembrane region" description="Helical" evidence="1">
    <location>
        <begin position="43"/>
        <end position="63"/>
    </location>
</feature>
<dbReference type="EMBL" id="AM423802">
    <property type="protein sequence ID" value="CAN77822.1"/>
    <property type="molecule type" value="Genomic_DNA"/>
</dbReference>
<dbReference type="InterPro" id="IPR011990">
    <property type="entry name" value="TPR-like_helical_dom_sf"/>
</dbReference>
<protein>
    <recommendedName>
        <fullName evidence="3">Anaphase-promoting complex subunit 7</fullName>
    </recommendedName>
</protein>
<evidence type="ECO:0000256" key="1">
    <source>
        <dbReference type="SAM" id="Phobius"/>
    </source>
</evidence>
<dbReference type="SUPFAM" id="SSF48452">
    <property type="entry name" value="TPR-like"/>
    <property type="match status" value="1"/>
</dbReference>
<proteinExistence type="predicted"/>
<name>A5ADI4_VITVI</name>
<keyword evidence="1" id="KW-0472">Membrane</keyword>
<sequence>MDVPRDQVTTLMEHGLYTSAQMLVLLGDALFREREHRRAIVRALIIEYLLGYFIFQIVGFAGLDSLFTIRGAWEIDTVKFKIASCHCAINENVAALAEMEGIPSKARNLQMNLLMGKLHRNSRQNRAAIACYKECLRHCPYVIEAIIALAELGVTAKDILSLFPQTPNRSGRPPFDHFDSSRWLQRYVEAQCCIASNDYKGGLELFTELLQRFPNNIHILLEIAKVGNSPKESKFIQYPKIVHMLPHWICLID</sequence>
<dbReference type="Gene3D" id="1.25.40.10">
    <property type="entry name" value="Tetratricopeptide repeat domain"/>
    <property type="match status" value="1"/>
</dbReference>
<gene>
    <name evidence="2" type="ORF">VITISV_043443</name>
</gene>